<accession>N6U9J2</accession>
<sequence length="89" mass="10523">MKIFVLILLALLSINLGTTEGGYVSTSRKYPSSISRSDITDGLWKSRTEWKFQWVKEWHVKKVFIPIWRKVWTPVEIKEWIPVPKALHK</sequence>
<reference evidence="3" key="2">
    <citation type="submission" date="2024-08" db="UniProtKB">
        <authorList>
            <consortium name="EnsemblMetazoa"/>
        </authorList>
    </citation>
    <scope>IDENTIFICATION</scope>
</reference>
<reference evidence="2 4" key="1">
    <citation type="journal article" date="2013" name="Genome Biol.">
        <title>Draft genome of the mountain pine beetle, Dendroctonus ponderosae Hopkins, a major forest pest.</title>
        <authorList>
            <person name="Keeling C.I."/>
            <person name="Yuen M.M."/>
            <person name="Liao N.Y."/>
            <person name="Docking T.R."/>
            <person name="Chan S.K."/>
            <person name="Taylor G.A."/>
            <person name="Palmquist D.L."/>
            <person name="Jackman S.D."/>
            <person name="Nguyen A."/>
            <person name="Li M."/>
            <person name="Henderson H."/>
            <person name="Janes J.K."/>
            <person name="Zhao Y."/>
            <person name="Pandoh P."/>
            <person name="Moore R."/>
            <person name="Sperling F.A."/>
            <person name="Huber D.P."/>
            <person name="Birol I."/>
            <person name="Jones S.J."/>
            <person name="Bohlmann J."/>
        </authorList>
    </citation>
    <scope>NUCLEOTIDE SEQUENCE</scope>
</reference>
<organism evidence="2">
    <name type="scientific">Dendroctonus ponderosae</name>
    <name type="common">Mountain pine beetle</name>
    <dbReference type="NCBI Taxonomy" id="77166"/>
    <lineage>
        <taxon>Eukaryota</taxon>
        <taxon>Metazoa</taxon>
        <taxon>Ecdysozoa</taxon>
        <taxon>Arthropoda</taxon>
        <taxon>Hexapoda</taxon>
        <taxon>Insecta</taxon>
        <taxon>Pterygota</taxon>
        <taxon>Neoptera</taxon>
        <taxon>Endopterygota</taxon>
        <taxon>Coleoptera</taxon>
        <taxon>Polyphaga</taxon>
        <taxon>Cucujiformia</taxon>
        <taxon>Curculionidae</taxon>
        <taxon>Scolytinae</taxon>
        <taxon>Dendroctonus</taxon>
    </lineage>
</organism>
<gene>
    <name evidence="3" type="primary">109536096</name>
    <name evidence="2" type="ORF">YQE_05162</name>
</gene>
<evidence type="ECO:0000313" key="2">
    <source>
        <dbReference type="EMBL" id="ENN78360.1"/>
    </source>
</evidence>
<feature type="non-terminal residue" evidence="2">
    <location>
        <position position="1"/>
    </location>
</feature>
<dbReference type="EnsemblMetazoa" id="XM_019902178.1">
    <property type="protein sequence ID" value="XP_019757737.1"/>
    <property type="gene ID" value="LOC109536096"/>
</dbReference>
<dbReference type="AlphaFoldDB" id="N6U9J2"/>
<keyword evidence="4" id="KW-1185">Reference proteome</keyword>
<feature type="signal peptide" evidence="1">
    <location>
        <begin position="1"/>
        <end position="21"/>
    </location>
</feature>
<evidence type="ECO:0000313" key="3">
    <source>
        <dbReference type="EnsemblMetazoa" id="XP_019757737.1"/>
    </source>
</evidence>
<feature type="chain" id="PRO_5010972013" evidence="1">
    <location>
        <begin position="22"/>
        <end position="89"/>
    </location>
</feature>
<protein>
    <submittedName>
        <fullName evidence="2 3">Uncharacterized protein</fullName>
    </submittedName>
</protein>
<name>N6U9J2_DENPD</name>
<dbReference type="OrthoDB" id="6743392at2759"/>
<proteinExistence type="predicted"/>
<evidence type="ECO:0000256" key="1">
    <source>
        <dbReference type="SAM" id="SignalP"/>
    </source>
</evidence>
<dbReference type="Proteomes" id="UP000019118">
    <property type="component" value="Unassembled WGS sequence"/>
</dbReference>
<keyword evidence="1" id="KW-0732">Signal</keyword>
<dbReference type="KEGG" id="dpa:109536096"/>
<dbReference type="OMA" id="EIKEWIP"/>
<dbReference type="HOGENOM" id="CLU_2457077_0_0_1"/>
<evidence type="ECO:0000313" key="4">
    <source>
        <dbReference type="Proteomes" id="UP000019118"/>
    </source>
</evidence>
<dbReference type="EMBL" id="KB740914">
    <property type="protein sequence ID" value="ENN78360.1"/>
    <property type="molecule type" value="Genomic_DNA"/>
</dbReference>